<evidence type="ECO:0000256" key="1">
    <source>
        <dbReference type="SAM" id="MobiDB-lite"/>
    </source>
</evidence>
<evidence type="ECO:0000313" key="3">
    <source>
        <dbReference type="Proteomes" id="UP000219994"/>
    </source>
</evidence>
<evidence type="ECO:0000313" key="2">
    <source>
        <dbReference type="EMBL" id="PDQ36527.1"/>
    </source>
</evidence>
<dbReference type="AlphaFoldDB" id="A0A2A6FV33"/>
<protein>
    <submittedName>
        <fullName evidence="2">Uncharacterized protein</fullName>
    </submittedName>
</protein>
<gene>
    <name evidence="2" type="ORF">B5766_00340</name>
</gene>
<name>A0A2A6FV33_9MICO</name>
<proteinExistence type="predicted"/>
<organism evidence="2 3">
    <name type="scientific">Candidatus Lumbricidiphila eiseniae</name>
    <dbReference type="NCBI Taxonomy" id="1969409"/>
    <lineage>
        <taxon>Bacteria</taxon>
        <taxon>Bacillati</taxon>
        <taxon>Actinomycetota</taxon>
        <taxon>Actinomycetes</taxon>
        <taxon>Micrococcales</taxon>
        <taxon>Microbacteriaceae</taxon>
        <taxon>Candidatus Lumbricidiphila</taxon>
    </lineage>
</organism>
<dbReference type="Proteomes" id="UP000219994">
    <property type="component" value="Unassembled WGS sequence"/>
</dbReference>
<sequence length="162" mass="17675">MMDAIRGNLAAALRVNKYTRPDGSEFTVARGKLLENRFKLDNQHKVMRDEFGDPIYAPPLEHRFEVLGKFADNLVESARIGDALVLVGETEPGGVEFTKEGQTYHTTPFLKASDGGVSVKYYPAHSERKVKPIANMDGVGPVLSPADASPAASTRSENVDLD</sequence>
<dbReference type="InterPro" id="IPR012340">
    <property type="entry name" value="NA-bd_OB-fold"/>
</dbReference>
<dbReference type="EMBL" id="NAEP01000009">
    <property type="protein sequence ID" value="PDQ36527.1"/>
    <property type="molecule type" value="Genomic_DNA"/>
</dbReference>
<feature type="region of interest" description="Disordered" evidence="1">
    <location>
        <begin position="135"/>
        <end position="162"/>
    </location>
</feature>
<reference evidence="3" key="1">
    <citation type="submission" date="2017-03" db="EMBL/GenBank/DDBJ databases">
        <authorList>
            <person name="Lund M.B."/>
        </authorList>
    </citation>
    <scope>NUCLEOTIDE SEQUENCE [LARGE SCALE GENOMIC DNA]</scope>
</reference>
<comment type="caution">
    <text evidence="2">The sequence shown here is derived from an EMBL/GenBank/DDBJ whole genome shotgun (WGS) entry which is preliminary data.</text>
</comment>
<dbReference type="Gene3D" id="2.40.50.140">
    <property type="entry name" value="Nucleic acid-binding proteins"/>
    <property type="match status" value="1"/>
</dbReference>
<accession>A0A2A6FV33</accession>